<evidence type="ECO:0000256" key="8">
    <source>
        <dbReference type="ARBA" id="ARBA00023128"/>
    </source>
</evidence>
<dbReference type="PANTHER" id="PTHR45760:SF2">
    <property type="entry name" value="FI19922P1-RELATED"/>
    <property type="match status" value="1"/>
</dbReference>
<evidence type="ECO:0000256" key="4">
    <source>
        <dbReference type="ARBA" id="ARBA00022692"/>
    </source>
</evidence>
<dbReference type="Gene3D" id="1.50.40.10">
    <property type="entry name" value="Mitochondrial carrier domain"/>
    <property type="match status" value="1"/>
</dbReference>
<evidence type="ECO:0000256" key="5">
    <source>
        <dbReference type="ARBA" id="ARBA00022737"/>
    </source>
</evidence>
<dbReference type="EMBL" id="JNVN01001538">
    <property type="protein sequence ID" value="KHJ33267.1"/>
    <property type="molecule type" value="Genomic_DNA"/>
</dbReference>
<keyword evidence="9 10" id="KW-0472">Membrane</keyword>
<dbReference type="PROSITE" id="PS50920">
    <property type="entry name" value="SOLCAR"/>
    <property type="match status" value="2"/>
</dbReference>
<comment type="similarity">
    <text evidence="2 11">Belongs to the mitochondrial carrier (TC 2.A.29) family.</text>
</comment>
<keyword evidence="5" id="KW-0677">Repeat</keyword>
<dbReference type="Pfam" id="PF00153">
    <property type="entry name" value="Mito_carr"/>
    <property type="match status" value="2"/>
</dbReference>
<dbReference type="PANTHER" id="PTHR45760">
    <property type="entry name" value="FI19922P1-RELATED"/>
    <property type="match status" value="1"/>
</dbReference>
<keyword evidence="4 10" id="KW-0812">Transmembrane</keyword>
<dbReference type="STRING" id="52586.A0A0B1P3L7"/>
<accession>A0A0B1P3L7</accession>
<dbReference type="GO" id="GO:1990542">
    <property type="term" value="P:mitochondrial transmembrane transport"/>
    <property type="evidence" value="ECO:0007669"/>
    <property type="project" value="InterPro"/>
</dbReference>
<comment type="subcellular location">
    <subcellularLocation>
        <location evidence="1">Mitochondrion inner membrane</location>
        <topology evidence="1">Multi-pass membrane protein</topology>
    </subcellularLocation>
</comment>
<evidence type="ECO:0000256" key="6">
    <source>
        <dbReference type="ARBA" id="ARBA00022792"/>
    </source>
</evidence>
<dbReference type="Proteomes" id="UP000030854">
    <property type="component" value="Unassembled WGS sequence"/>
</dbReference>
<comment type="caution">
    <text evidence="12">The sequence shown here is derived from an EMBL/GenBank/DDBJ whole genome shotgun (WGS) entry which is preliminary data.</text>
</comment>
<keyword evidence="3 11" id="KW-0813">Transport</keyword>
<keyword evidence="13" id="KW-1185">Reference proteome</keyword>
<keyword evidence="6" id="KW-0999">Mitochondrion inner membrane</keyword>
<feature type="repeat" description="Solcar" evidence="10">
    <location>
        <begin position="149"/>
        <end position="247"/>
    </location>
</feature>
<gene>
    <name evidence="12" type="ORF">EV44_g5260</name>
</gene>
<dbReference type="HOGENOM" id="CLU_015166_0_5_1"/>
<evidence type="ECO:0000256" key="1">
    <source>
        <dbReference type="ARBA" id="ARBA00004448"/>
    </source>
</evidence>
<evidence type="ECO:0000313" key="13">
    <source>
        <dbReference type="Proteomes" id="UP000030854"/>
    </source>
</evidence>
<organism evidence="12 13">
    <name type="scientific">Uncinula necator</name>
    <name type="common">Grape powdery mildew</name>
    <dbReference type="NCBI Taxonomy" id="52586"/>
    <lineage>
        <taxon>Eukaryota</taxon>
        <taxon>Fungi</taxon>
        <taxon>Dikarya</taxon>
        <taxon>Ascomycota</taxon>
        <taxon>Pezizomycotina</taxon>
        <taxon>Leotiomycetes</taxon>
        <taxon>Erysiphales</taxon>
        <taxon>Erysiphaceae</taxon>
        <taxon>Erysiphe</taxon>
    </lineage>
</organism>
<dbReference type="AlphaFoldDB" id="A0A0B1P3L7"/>
<protein>
    <submittedName>
        <fullName evidence="12">Putative solute carrier family 25 member 40</fullName>
    </submittedName>
</protein>
<name>A0A0B1P3L7_UNCNE</name>
<dbReference type="SUPFAM" id="SSF103506">
    <property type="entry name" value="Mitochondrial carrier"/>
    <property type="match status" value="1"/>
</dbReference>
<evidence type="ECO:0000256" key="11">
    <source>
        <dbReference type="RuleBase" id="RU000488"/>
    </source>
</evidence>
<evidence type="ECO:0000256" key="10">
    <source>
        <dbReference type="PROSITE-ProRule" id="PRU00282"/>
    </source>
</evidence>
<keyword evidence="8" id="KW-0496">Mitochondrion</keyword>
<dbReference type="InterPro" id="IPR045315">
    <property type="entry name" value="Mtm1-like"/>
</dbReference>
<evidence type="ECO:0000313" key="12">
    <source>
        <dbReference type="EMBL" id="KHJ33267.1"/>
    </source>
</evidence>
<sequence length="261" mass="29806">MGIPANIIYFTGYDWLRFDDNSPVRKIIPEAWAPLVSGSSARILAGTAVSPIEMLRTRMQAASVGENHFSRTVEGIQKIIADNGYSYLWRGLTLTLWRDVPFSGIYWTGYEFLTKKFTKLRSERLVAHKQACRTNALVNEKISRENEAVKFTDSFLSGALSGAFASFLTMPFDVGKTRRQVFVGKEDLMNRRYNLAAPEERPMIRFLWHIFQEEGLSGLWRGWIPRALKVAPACAIMISSYEIGKQSFYRMNENSLQKRAL</sequence>
<evidence type="ECO:0000256" key="3">
    <source>
        <dbReference type="ARBA" id="ARBA00022448"/>
    </source>
</evidence>
<reference evidence="12 13" key="1">
    <citation type="journal article" date="2014" name="BMC Genomics">
        <title>Adaptive genomic structural variation in the grape powdery mildew pathogen, Erysiphe necator.</title>
        <authorList>
            <person name="Jones L."/>
            <person name="Riaz S."/>
            <person name="Morales-Cruz A."/>
            <person name="Amrine K.C."/>
            <person name="McGuire B."/>
            <person name="Gubler W.D."/>
            <person name="Walker M.A."/>
            <person name="Cantu D."/>
        </authorList>
    </citation>
    <scope>NUCLEOTIDE SEQUENCE [LARGE SCALE GENOMIC DNA]</scope>
    <source>
        <strain evidence="13">c</strain>
    </source>
</reference>
<keyword evidence="7" id="KW-1133">Transmembrane helix</keyword>
<feature type="repeat" description="Solcar" evidence="10">
    <location>
        <begin position="29"/>
        <end position="116"/>
    </location>
</feature>
<evidence type="ECO:0000256" key="9">
    <source>
        <dbReference type="ARBA" id="ARBA00023136"/>
    </source>
</evidence>
<dbReference type="InterPro" id="IPR018108">
    <property type="entry name" value="MCP_transmembrane"/>
</dbReference>
<evidence type="ECO:0000256" key="2">
    <source>
        <dbReference type="ARBA" id="ARBA00006375"/>
    </source>
</evidence>
<dbReference type="InterPro" id="IPR023395">
    <property type="entry name" value="MCP_dom_sf"/>
</dbReference>
<evidence type="ECO:0000256" key="7">
    <source>
        <dbReference type="ARBA" id="ARBA00022989"/>
    </source>
</evidence>
<dbReference type="GO" id="GO:0005743">
    <property type="term" value="C:mitochondrial inner membrane"/>
    <property type="evidence" value="ECO:0007669"/>
    <property type="project" value="UniProtKB-SubCell"/>
</dbReference>
<proteinExistence type="inferred from homology"/>
<dbReference type="OMA" id="CSSECFQ"/>